<evidence type="ECO:0000313" key="2">
    <source>
        <dbReference type="EMBL" id="SVA86253.1"/>
    </source>
</evidence>
<feature type="transmembrane region" description="Helical" evidence="1">
    <location>
        <begin position="6"/>
        <end position="24"/>
    </location>
</feature>
<accession>A0A381ZBV8</accession>
<name>A0A381ZBV8_9ZZZZ</name>
<feature type="transmembrane region" description="Helical" evidence="1">
    <location>
        <begin position="36"/>
        <end position="58"/>
    </location>
</feature>
<sequence length="65" mass="7357">MAIFYFLIFGYLTGGLVTAALYLWKRRYELIGSDPLITCLHAGAIVSYWPIVAIIYVARRGKSSR</sequence>
<keyword evidence="1" id="KW-0472">Membrane</keyword>
<protein>
    <submittedName>
        <fullName evidence="2">Uncharacterized protein</fullName>
    </submittedName>
</protein>
<organism evidence="2">
    <name type="scientific">marine metagenome</name>
    <dbReference type="NCBI Taxonomy" id="408172"/>
    <lineage>
        <taxon>unclassified sequences</taxon>
        <taxon>metagenomes</taxon>
        <taxon>ecological metagenomes</taxon>
    </lineage>
</organism>
<reference evidence="2" key="1">
    <citation type="submission" date="2018-05" db="EMBL/GenBank/DDBJ databases">
        <authorList>
            <person name="Lanie J.A."/>
            <person name="Ng W.-L."/>
            <person name="Kazmierczak K.M."/>
            <person name="Andrzejewski T.M."/>
            <person name="Davidsen T.M."/>
            <person name="Wayne K.J."/>
            <person name="Tettelin H."/>
            <person name="Glass J.I."/>
            <person name="Rusch D."/>
            <person name="Podicherti R."/>
            <person name="Tsui H.-C.T."/>
            <person name="Winkler M.E."/>
        </authorList>
    </citation>
    <scope>NUCLEOTIDE SEQUENCE</scope>
</reference>
<proteinExistence type="predicted"/>
<dbReference type="AlphaFoldDB" id="A0A381ZBV8"/>
<evidence type="ECO:0000256" key="1">
    <source>
        <dbReference type="SAM" id="Phobius"/>
    </source>
</evidence>
<keyword evidence="1" id="KW-0812">Transmembrane</keyword>
<keyword evidence="1" id="KW-1133">Transmembrane helix</keyword>
<dbReference type="EMBL" id="UINC01020571">
    <property type="protein sequence ID" value="SVA86253.1"/>
    <property type="molecule type" value="Genomic_DNA"/>
</dbReference>
<gene>
    <name evidence="2" type="ORF">METZ01_LOCUS139107</name>
</gene>